<dbReference type="PROSITE" id="PS50805">
    <property type="entry name" value="KRAB"/>
    <property type="match status" value="1"/>
</dbReference>
<dbReference type="InterPro" id="IPR036051">
    <property type="entry name" value="KRAB_dom_sf"/>
</dbReference>
<dbReference type="GO" id="GO:0006355">
    <property type="term" value="P:regulation of DNA-templated transcription"/>
    <property type="evidence" value="ECO:0007669"/>
    <property type="project" value="InterPro"/>
</dbReference>
<evidence type="ECO:0000259" key="1">
    <source>
        <dbReference type="PROSITE" id="PS50805"/>
    </source>
</evidence>
<dbReference type="SUPFAM" id="SSF109640">
    <property type="entry name" value="KRAB domain (Kruppel-associated box)"/>
    <property type="match status" value="1"/>
</dbReference>
<dbReference type="Gene3D" id="6.10.140.140">
    <property type="match status" value="1"/>
</dbReference>
<dbReference type="PANTHER" id="PTHR23232">
    <property type="entry name" value="KRAB DOMAIN C2H2 ZINC FINGER"/>
    <property type="match status" value="1"/>
</dbReference>
<dbReference type="CDD" id="cd07765">
    <property type="entry name" value="KRAB_A-box"/>
    <property type="match status" value="1"/>
</dbReference>
<sequence length="59" mass="6969">MSRNVLFQGLLSFKDVAEVFTWEEWQLLDPVQKNLYQDVMLENYSNLVSVGKQSFPRVM</sequence>
<reference evidence="2" key="2">
    <citation type="submission" date="2025-08" db="UniProtKB">
        <authorList>
            <consortium name="Ensembl"/>
        </authorList>
    </citation>
    <scope>IDENTIFICATION</scope>
</reference>
<reference evidence="2" key="1">
    <citation type="submission" date="2019-03" db="EMBL/GenBank/DDBJ databases">
        <authorList>
            <person name="Warren W.C."/>
            <person name="Johnson G.S."/>
        </authorList>
    </citation>
    <scope>NUCLEOTIDE SEQUENCE [LARGE SCALE GENOMIC DNA]</scope>
    <source>
        <strain evidence="2">Basenji</strain>
    </source>
</reference>
<dbReference type="SMART" id="SM00349">
    <property type="entry name" value="KRAB"/>
    <property type="match status" value="1"/>
</dbReference>
<feature type="domain" description="KRAB" evidence="1">
    <location>
        <begin position="11"/>
        <end position="59"/>
    </location>
</feature>
<dbReference type="Ensembl" id="ENSCAFT00030000438.1">
    <property type="protein sequence ID" value="ENSCAFP00030000385.1"/>
    <property type="gene ID" value="ENSCAFG00030000277.1"/>
</dbReference>
<accession>A0A8C0LW46</accession>
<protein>
    <recommendedName>
        <fullName evidence="1">KRAB domain-containing protein</fullName>
    </recommendedName>
</protein>
<dbReference type="InterPro" id="IPR001909">
    <property type="entry name" value="KRAB"/>
</dbReference>
<organism evidence="2 3">
    <name type="scientific">Canis lupus familiaris</name>
    <name type="common">Dog</name>
    <name type="synonym">Canis familiaris</name>
    <dbReference type="NCBI Taxonomy" id="9615"/>
    <lineage>
        <taxon>Eukaryota</taxon>
        <taxon>Metazoa</taxon>
        <taxon>Chordata</taxon>
        <taxon>Craniata</taxon>
        <taxon>Vertebrata</taxon>
        <taxon>Euteleostomi</taxon>
        <taxon>Mammalia</taxon>
        <taxon>Eutheria</taxon>
        <taxon>Laurasiatheria</taxon>
        <taxon>Carnivora</taxon>
        <taxon>Caniformia</taxon>
        <taxon>Canidae</taxon>
        <taxon>Canis</taxon>
    </lineage>
</organism>
<name>A0A8C0LW46_CANLF</name>
<dbReference type="Proteomes" id="UP000694429">
    <property type="component" value="Chromosome 1"/>
</dbReference>
<evidence type="ECO:0000313" key="2">
    <source>
        <dbReference type="Ensembl" id="ENSCAFP00030000385.1"/>
    </source>
</evidence>
<dbReference type="PANTHER" id="PTHR23232:SF157">
    <property type="entry name" value="ZINC FINGER PROTEIN 525"/>
    <property type="match status" value="1"/>
</dbReference>
<proteinExistence type="predicted"/>
<dbReference type="AlphaFoldDB" id="A0A8C0LW46"/>
<dbReference type="InterPro" id="IPR050169">
    <property type="entry name" value="Krueppel_C2H2_ZnF"/>
</dbReference>
<dbReference type="Pfam" id="PF01352">
    <property type="entry name" value="KRAB"/>
    <property type="match status" value="1"/>
</dbReference>
<evidence type="ECO:0000313" key="3">
    <source>
        <dbReference type="Proteomes" id="UP000694429"/>
    </source>
</evidence>